<organism evidence="2 3">
    <name type="scientific">Thiothrix caldifontis</name>
    <dbReference type="NCBI Taxonomy" id="525918"/>
    <lineage>
        <taxon>Bacteria</taxon>
        <taxon>Pseudomonadati</taxon>
        <taxon>Pseudomonadota</taxon>
        <taxon>Gammaproteobacteria</taxon>
        <taxon>Thiotrichales</taxon>
        <taxon>Thiotrichaceae</taxon>
        <taxon>Thiothrix</taxon>
    </lineage>
</organism>
<dbReference type="InterPro" id="IPR037914">
    <property type="entry name" value="SpoVT-AbrB_sf"/>
</dbReference>
<dbReference type="GO" id="GO:0003677">
    <property type="term" value="F:DNA binding"/>
    <property type="evidence" value="ECO:0007669"/>
    <property type="project" value="InterPro"/>
</dbReference>
<dbReference type="EMBL" id="FNQP01000014">
    <property type="protein sequence ID" value="SEA79984.1"/>
    <property type="molecule type" value="Genomic_DNA"/>
</dbReference>
<protein>
    <submittedName>
        <fullName evidence="2">Looped-hinge helix DNA binding domain-containing protein, AbrB family</fullName>
    </submittedName>
</protein>
<gene>
    <name evidence="2" type="ORF">SAMN05660964_02460</name>
</gene>
<dbReference type="RefSeq" id="WP_245707018.1">
    <property type="nucleotide sequence ID" value="NZ_FNQP01000014.1"/>
</dbReference>
<dbReference type="InterPro" id="IPR007159">
    <property type="entry name" value="SpoVT-AbrB_dom"/>
</dbReference>
<keyword evidence="3" id="KW-1185">Reference proteome</keyword>
<dbReference type="Gene3D" id="2.10.260.10">
    <property type="match status" value="1"/>
</dbReference>
<dbReference type="STRING" id="525918.SAMN05660964_02460"/>
<evidence type="ECO:0000313" key="2">
    <source>
        <dbReference type="EMBL" id="SEA79984.1"/>
    </source>
</evidence>
<accession>A0A1H4E4J4</accession>
<dbReference type="Proteomes" id="UP000199397">
    <property type="component" value="Unassembled WGS sequence"/>
</dbReference>
<dbReference type="NCBIfam" id="TIGR01439">
    <property type="entry name" value="lp_hng_hel_AbrB"/>
    <property type="match status" value="1"/>
</dbReference>
<feature type="domain" description="SpoVT-AbrB" evidence="1">
    <location>
        <begin position="6"/>
        <end position="53"/>
    </location>
</feature>
<dbReference type="AlphaFoldDB" id="A0A1H4E4J4"/>
<evidence type="ECO:0000259" key="1">
    <source>
        <dbReference type="SMART" id="SM00966"/>
    </source>
</evidence>
<dbReference type="Pfam" id="PF04014">
    <property type="entry name" value="MazE_antitoxin"/>
    <property type="match status" value="1"/>
</dbReference>
<name>A0A1H4E4J4_9GAMM</name>
<reference evidence="2 3" key="1">
    <citation type="submission" date="2016-10" db="EMBL/GenBank/DDBJ databases">
        <authorList>
            <person name="de Groot N.N."/>
        </authorList>
    </citation>
    <scope>NUCLEOTIDE SEQUENCE [LARGE SCALE GENOMIC DNA]</scope>
    <source>
        <strain evidence="2 3">DSM 21228</strain>
    </source>
</reference>
<proteinExistence type="predicted"/>
<dbReference type="SUPFAM" id="SSF89447">
    <property type="entry name" value="AbrB/MazE/MraZ-like"/>
    <property type="match status" value="1"/>
</dbReference>
<sequence>MSAIAIQVSQGGRIVIPADIRQKMGISIGDEVLLTWQEGSQELRIATRKQRLQRARQLVQQHVKPKVSLVDELMRERQQAAADE</sequence>
<evidence type="ECO:0000313" key="3">
    <source>
        <dbReference type="Proteomes" id="UP000199397"/>
    </source>
</evidence>
<dbReference type="SMART" id="SM00966">
    <property type="entry name" value="SpoVT_AbrB"/>
    <property type="match status" value="1"/>
</dbReference>